<proteinExistence type="predicted"/>
<protein>
    <submittedName>
        <fullName evidence="2">Uncharacterized protein</fullName>
    </submittedName>
</protein>
<name>A0A2N5SMY1_9BASI</name>
<dbReference type="OrthoDB" id="2499250at2759"/>
<sequence>MAKEMAAILRKKASLQALKLSGKIQTPSALNKPSFFPTLSTINEDDKEVTVVSNDEIQEIFEDTNDEDIDPDDASEAALSDDQGLLEKNEDSQYAKEGIGFNLKKVDYICRRVSSTPARQAEFKLISEKLSYKGPQLIPGSGIRWNVAYDSWTRAYSAQKVIGKLPNDESDKYAGKLAAKHFYKGCEILQKEWENINSLNQVLEVSTFV</sequence>
<accession>A0A2N5SMY1</accession>
<evidence type="ECO:0000313" key="3">
    <source>
        <dbReference type="Proteomes" id="UP000235388"/>
    </source>
</evidence>
<dbReference type="EMBL" id="PGCJ01000917">
    <property type="protein sequence ID" value="PLW14606.1"/>
    <property type="molecule type" value="Genomic_DNA"/>
</dbReference>
<evidence type="ECO:0000313" key="2">
    <source>
        <dbReference type="EMBL" id="PLW14606.1"/>
    </source>
</evidence>
<comment type="caution">
    <text evidence="2">The sequence shown here is derived from an EMBL/GenBank/DDBJ whole genome shotgun (WGS) entry which is preliminary data.</text>
</comment>
<dbReference type="AlphaFoldDB" id="A0A2N5SMY1"/>
<gene>
    <name evidence="2" type="ORF">PCANC_20416</name>
</gene>
<evidence type="ECO:0000256" key="1">
    <source>
        <dbReference type="SAM" id="MobiDB-lite"/>
    </source>
</evidence>
<keyword evidence="3" id="KW-1185">Reference proteome</keyword>
<dbReference type="Proteomes" id="UP000235388">
    <property type="component" value="Unassembled WGS sequence"/>
</dbReference>
<reference evidence="2 3" key="1">
    <citation type="submission" date="2017-11" db="EMBL/GenBank/DDBJ databases">
        <title>De novo assembly and phasing of dikaryotic genomes from two isolates of Puccinia coronata f. sp. avenae, the causal agent of oat crown rust.</title>
        <authorList>
            <person name="Miller M.E."/>
            <person name="Zhang Y."/>
            <person name="Omidvar V."/>
            <person name="Sperschneider J."/>
            <person name="Schwessinger B."/>
            <person name="Raley C."/>
            <person name="Palmer J.M."/>
            <person name="Garnica D."/>
            <person name="Upadhyaya N."/>
            <person name="Rathjen J."/>
            <person name="Taylor J.M."/>
            <person name="Park R.F."/>
            <person name="Dodds P.N."/>
            <person name="Hirsch C.D."/>
            <person name="Kianian S.F."/>
            <person name="Figueroa M."/>
        </authorList>
    </citation>
    <scope>NUCLEOTIDE SEQUENCE [LARGE SCALE GENOMIC DNA]</scope>
    <source>
        <strain evidence="2">12NC29</strain>
    </source>
</reference>
<feature type="region of interest" description="Disordered" evidence="1">
    <location>
        <begin position="65"/>
        <end position="87"/>
    </location>
</feature>
<feature type="compositionally biased region" description="Acidic residues" evidence="1">
    <location>
        <begin position="65"/>
        <end position="75"/>
    </location>
</feature>
<organism evidence="2 3">
    <name type="scientific">Puccinia coronata f. sp. avenae</name>
    <dbReference type="NCBI Taxonomy" id="200324"/>
    <lineage>
        <taxon>Eukaryota</taxon>
        <taxon>Fungi</taxon>
        <taxon>Dikarya</taxon>
        <taxon>Basidiomycota</taxon>
        <taxon>Pucciniomycotina</taxon>
        <taxon>Pucciniomycetes</taxon>
        <taxon>Pucciniales</taxon>
        <taxon>Pucciniaceae</taxon>
        <taxon>Puccinia</taxon>
    </lineage>
</organism>